<evidence type="ECO:0000256" key="1">
    <source>
        <dbReference type="ARBA" id="ARBA00023015"/>
    </source>
</evidence>
<dbReference type="EMBL" id="JACGWS010000011">
    <property type="protein sequence ID" value="MBC8756485.1"/>
    <property type="molecule type" value="Genomic_DNA"/>
</dbReference>
<keyword evidence="4" id="KW-0802">TPR repeat</keyword>
<dbReference type="PANTHER" id="PTHR43280:SF2">
    <property type="entry name" value="HTH-TYPE TRANSCRIPTIONAL REGULATOR EXSA"/>
    <property type="match status" value="1"/>
</dbReference>
<dbReference type="PROSITE" id="PS50005">
    <property type="entry name" value="TPR"/>
    <property type="match status" value="1"/>
</dbReference>
<dbReference type="PANTHER" id="PTHR43280">
    <property type="entry name" value="ARAC-FAMILY TRANSCRIPTIONAL REGULATOR"/>
    <property type="match status" value="1"/>
</dbReference>
<dbReference type="Proteomes" id="UP000619238">
    <property type="component" value="Unassembled WGS sequence"/>
</dbReference>
<dbReference type="SMART" id="SM00028">
    <property type="entry name" value="TPR"/>
    <property type="match status" value="3"/>
</dbReference>
<dbReference type="PROSITE" id="PS01124">
    <property type="entry name" value="HTH_ARAC_FAMILY_2"/>
    <property type="match status" value="1"/>
</dbReference>
<dbReference type="InterPro" id="IPR011990">
    <property type="entry name" value="TPR-like_helical_dom_sf"/>
</dbReference>
<feature type="domain" description="HTH araC/xylS-type" evidence="6">
    <location>
        <begin position="442"/>
        <end position="550"/>
    </location>
</feature>
<name>A0ABR7QD68_9FLAO</name>
<keyword evidence="3" id="KW-0804">Transcription</keyword>
<dbReference type="InterPro" id="IPR009057">
    <property type="entry name" value="Homeodomain-like_sf"/>
</dbReference>
<keyword evidence="1" id="KW-0805">Transcription regulation</keyword>
<evidence type="ECO:0000256" key="5">
    <source>
        <dbReference type="SAM" id="Phobius"/>
    </source>
</evidence>
<dbReference type="Gene3D" id="1.10.10.60">
    <property type="entry name" value="Homeodomain-like"/>
    <property type="match status" value="2"/>
</dbReference>
<keyword evidence="5" id="KW-0472">Membrane</keyword>
<keyword evidence="5" id="KW-0812">Transmembrane</keyword>
<dbReference type="RefSeq" id="WP_187563518.1">
    <property type="nucleotide sequence ID" value="NZ_JACGWS010000011.1"/>
</dbReference>
<evidence type="ECO:0000256" key="3">
    <source>
        <dbReference type="ARBA" id="ARBA00023163"/>
    </source>
</evidence>
<evidence type="ECO:0000256" key="4">
    <source>
        <dbReference type="PROSITE-ProRule" id="PRU00339"/>
    </source>
</evidence>
<keyword evidence="8" id="KW-1185">Reference proteome</keyword>
<dbReference type="InterPro" id="IPR019734">
    <property type="entry name" value="TPR_rpt"/>
</dbReference>
<accession>A0ABR7QD68</accession>
<dbReference type="InterPro" id="IPR018060">
    <property type="entry name" value="HTH_AraC"/>
</dbReference>
<evidence type="ECO:0000256" key="2">
    <source>
        <dbReference type="ARBA" id="ARBA00023125"/>
    </source>
</evidence>
<organism evidence="7 8">
    <name type="scientific">Kordia aestuariivivens</name>
    <dbReference type="NCBI Taxonomy" id="2759037"/>
    <lineage>
        <taxon>Bacteria</taxon>
        <taxon>Pseudomonadati</taxon>
        <taxon>Bacteroidota</taxon>
        <taxon>Flavobacteriia</taxon>
        <taxon>Flavobacteriales</taxon>
        <taxon>Flavobacteriaceae</taxon>
        <taxon>Kordia</taxon>
    </lineage>
</organism>
<protein>
    <submittedName>
        <fullName evidence="7">AraC family transcriptional regulator</fullName>
    </submittedName>
</protein>
<keyword evidence="5" id="KW-1133">Transmembrane helix</keyword>
<dbReference type="SMART" id="SM00342">
    <property type="entry name" value="HTH_ARAC"/>
    <property type="match status" value="1"/>
</dbReference>
<gene>
    <name evidence="7" type="ORF">H2O64_17560</name>
</gene>
<evidence type="ECO:0000259" key="6">
    <source>
        <dbReference type="PROSITE" id="PS01124"/>
    </source>
</evidence>
<sequence length="558" mass="65264">MIVLIILYISSCNQKQETAIDEVTRKEYGEIYKLLQEATTIEQKIYYGEQYLEKAKNDKQATDSTNIIVGYRILSVTHTDENVLAYSDSIIALTKNNSSIHYPAIAYEKKGDFYYGKHAYQRALDNYLQFFEYAQKHDQKDMISRANYNIGTVKRRTGNIKEALELYRQNYAYTQKNKEAVNTITYFNSIAALANIFNDNKTVDSANHYNKIGHREAIRLKNESYKNHFAFNEGVTNYHKKNYQIAIDSIQKYTPYFENIHDDDKLVFVYYYSGKAHAGLNQPEKAINFFKKVDSIFQKTYSIFPITREAYIQLDTYYKNKNDLKNQLIYKNQLMKVDSILKADELYLNKAIFKEYDIPKLKAEKENLREEKQQQGNRFKKAIIGLFVLILFLLIGFGIQYRKRKTYQRRFEEVINEKKPKKSSKSLASDEQKIAIPIDIVNDILQKLEAFEHENKFISNQTTLNDLPKGLHTNPNYLSKVVNHYKKCSFSTYINNLRIEYTIEQLKTNPTYLKYTVKAIAAEVGFNNVQSFSKAFFNAKGINPSYFIRKLKKISSSA</sequence>
<reference evidence="7 8" key="1">
    <citation type="submission" date="2020-07" db="EMBL/GenBank/DDBJ databases">
        <title>Description of Kordia aestuariivivens sp. nov., isolated from a tidal flat.</title>
        <authorList>
            <person name="Park S."/>
            <person name="Yoon J.-H."/>
        </authorList>
    </citation>
    <scope>NUCLEOTIDE SEQUENCE [LARGE SCALE GENOMIC DNA]</scope>
    <source>
        <strain evidence="7 8">YSTF-M3</strain>
    </source>
</reference>
<proteinExistence type="predicted"/>
<dbReference type="SUPFAM" id="SSF46689">
    <property type="entry name" value="Homeodomain-like"/>
    <property type="match status" value="1"/>
</dbReference>
<feature type="transmembrane region" description="Helical" evidence="5">
    <location>
        <begin position="382"/>
        <end position="401"/>
    </location>
</feature>
<evidence type="ECO:0000313" key="8">
    <source>
        <dbReference type="Proteomes" id="UP000619238"/>
    </source>
</evidence>
<keyword evidence="2" id="KW-0238">DNA-binding</keyword>
<feature type="repeat" description="TPR" evidence="4">
    <location>
        <begin position="144"/>
        <end position="177"/>
    </location>
</feature>
<comment type="caution">
    <text evidence="7">The sequence shown here is derived from an EMBL/GenBank/DDBJ whole genome shotgun (WGS) entry which is preliminary data.</text>
</comment>
<dbReference type="Gene3D" id="1.25.40.10">
    <property type="entry name" value="Tetratricopeptide repeat domain"/>
    <property type="match status" value="2"/>
</dbReference>
<dbReference type="SUPFAM" id="SSF48452">
    <property type="entry name" value="TPR-like"/>
    <property type="match status" value="2"/>
</dbReference>
<evidence type="ECO:0000313" key="7">
    <source>
        <dbReference type="EMBL" id="MBC8756485.1"/>
    </source>
</evidence>
<dbReference type="Pfam" id="PF12833">
    <property type="entry name" value="HTH_18"/>
    <property type="match status" value="1"/>
</dbReference>